<reference evidence="3" key="1">
    <citation type="submission" date="2021-12" db="EMBL/GenBank/DDBJ databases">
        <authorList>
            <person name="King R."/>
        </authorList>
    </citation>
    <scope>NUCLEOTIDE SEQUENCE</scope>
</reference>
<feature type="compositionally biased region" description="Basic residues" evidence="1">
    <location>
        <begin position="105"/>
        <end position="120"/>
    </location>
</feature>
<dbReference type="EMBL" id="OU963870">
    <property type="protein sequence ID" value="CAH0395856.1"/>
    <property type="molecule type" value="Genomic_DNA"/>
</dbReference>
<proteinExistence type="predicted"/>
<organism evidence="3 4">
    <name type="scientific">Bemisia tabaci</name>
    <name type="common">Sweetpotato whitefly</name>
    <name type="synonym">Aleurodes tabaci</name>
    <dbReference type="NCBI Taxonomy" id="7038"/>
    <lineage>
        <taxon>Eukaryota</taxon>
        <taxon>Metazoa</taxon>
        <taxon>Ecdysozoa</taxon>
        <taxon>Arthropoda</taxon>
        <taxon>Hexapoda</taxon>
        <taxon>Insecta</taxon>
        <taxon>Pterygota</taxon>
        <taxon>Neoptera</taxon>
        <taxon>Paraneoptera</taxon>
        <taxon>Hemiptera</taxon>
        <taxon>Sternorrhyncha</taxon>
        <taxon>Aleyrodoidea</taxon>
        <taxon>Aleyrodidae</taxon>
        <taxon>Aleyrodinae</taxon>
        <taxon>Bemisia</taxon>
    </lineage>
</organism>
<protein>
    <submittedName>
        <fullName evidence="3">Uncharacterized protein</fullName>
    </submittedName>
</protein>
<sequence>MKSLLCVTSIFLVVLAPGTLEIYAFQPFSAVATVADTSTLTASYSPQGISLTPRCLYEYLFKRKKKKKQEARKTKDLLEFNGPTSNGNGMPYPFSPSPNSSDRGGKKKGRGFSYKSRKSPNRSSQGSGQG</sequence>
<feature type="compositionally biased region" description="Polar residues" evidence="1">
    <location>
        <begin position="121"/>
        <end position="130"/>
    </location>
</feature>
<feature type="chain" id="PRO_5040156578" evidence="2">
    <location>
        <begin position="25"/>
        <end position="130"/>
    </location>
</feature>
<evidence type="ECO:0000256" key="1">
    <source>
        <dbReference type="SAM" id="MobiDB-lite"/>
    </source>
</evidence>
<keyword evidence="4" id="KW-1185">Reference proteome</keyword>
<accession>A0A9P0F7Z9</accession>
<evidence type="ECO:0000313" key="3">
    <source>
        <dbReference type="EMBL" id="CAH0395856.1"/>
    </source>
</evidence>
<feature type="signal peptide" evidence="2">
    <location>
        <begin position="1"/>
        <end position="24"/>
    </location>
</feature>
<evidence type="ECO:0000313" key="4">
    <source>
        <dbReference type="Proteomes" id="UP001152759"/>
    </source>
</evidence>
<dbReference type="AlphaFoldDB" id="A0A9P0F7Z9"/>
<gene>
    <name evidence="3" type="ORF">BEMITA_LOCUS13991</name>
</gene>
<keyword evidence="2" id="KW-0732">Signal</keyword>
<dbReference type="Proteomes" id="UP001152759">
    <property type="component" value="Chromosome 9"/>
</dbReference>
<evidence type="ECO:0000256" key="2">
    <source>
        <dbReference type="SAM" id="SignalP"/>
    </source>
</evidence>
<feature type="region of interest" description="Disordered" evidence="1">
    <location>
        <begin position="64"/>
        <end position="130"/>
    </location>
</feature>
<name>A0A9P0F7Z9_BEMTA</name>